<keyword evidence="2" id="KW-0732">Signal</keyword>
<reference evidence="3 4" key="1">
    <citation type="journal article" date="2010" name="Stand. Genomic Sci.">
        <title>Complete genome sequence of Desulfarculus baarsii type strain (2st14).</title>
        <authorList>
            <person name="Sun H."/>
            <person name="Spring S."/>
            <person name="Lapidus A."/>
            <person name="Davenport K."/>
            <person name="Del Rio T.G."/>
            <person name="Tice H."/>
            <person name="Nolan M."/>
            <person name="Copeland A."/>
            <person name="Cheng J.F."/>
            <person name="Lucas S."/>
            <person name="Tapia R."/>
            <person name="Goodwin L."/>
            <person name="Pitluck S."/>
            <person name="Ivanova N."/>
            <person name="Pagani I."/>
            <person name="Mavromatis K."/>
            <person name="Ovchinnikova G."/>
            <person name="Pati A."/>
            <person name="Chen A."/>
            <person name="Palaniappan K."/>
            <person name="Hauser L."/>
            <person name="Chang Y.J."/>
            <person name="Jeffries C.D."/>
            <person name="Detter J.C."/>
            <person name="Han C."/>
            <person name="Rohde M."/>
            <person name="Brambilla E."/>
            <person name="Goker M."/>
            <person name="Woyke T."/>
            <person name="Bristow J."/>
            <person name="Eisen J.A."/>
            <person name="Markowitz V."/>
            <person name="Hugenholtz P."/>
            <person name="Kyrpides N.C."/>
            <person name="Klenk H.P."/>
            <person name="Land M."/>
        </authorList>
    </citation>
    <scope>NUCLEOTIDE SEQUENCE [LARGE SCALE GENOMIC DNA]</scope>
    <source>
        <strain evidence="4">ATCC 33931 / DSM 2075 / LMG 7858 / VKM B-1802 / 2st14</strain>
    </source>
</reference>
<evidence type="ECO:0000256" key="1">
    <source>
        <dbReference type="SAM" id="MobiDB-lite"/>
    </source>
</evidence>
<dbReference type="AlphaFoldDB" id="E1QLJ9"/>
<dbReference type="HOGENOM" id="CLU_1666560_0_0_7"/>
<evidence type="ECO:0000256" key="2">
    <source>
        <dbReference type="SAM" id="SignalP"/>
    </source>
</evidence>
<evidence type="ECO:0000313" key="3">
    <source>
        <dbReference type="EMBL" id="ADK86434.1"/>
    </source>
</evidence>
<dbReference type="Proteomes" id="UP000009047">
    <property type="component" value="Chromosome"/>
</dbReference>
<dbReference type="EMBL" id="CP002085">
    <property type="protein sequence ID" value="ADK86434.1"/>
    <property type="molecule type" value="Genomic_DNA"/>
</dbReference>
<feature type="chain" id="PRO_5003150206" description="Lipoprotein" evidence="2">
    <location>
        <begin position="22"/>
        <end position="158"/>
    </location>
</feature>
<protein>
    <recommendedName>
        <fullName evidence="5">Lipoprotein</fullName>
    </recommendedName>
</protein>
<accession>E1QLJ9</accession>
<proteinExistence type="predicted"/>
<feature type="compositionally biased region" description="Low complexity" evidence="1">
    <location>
        <begin position="35"/>
        <end position="48"/>
    </location>
</feature>
<name>E1QLJ9_DESB2</name>
<evidence type="ECO:0008006" key="5">
    <source>
        <dbReference type="Google" id="ProtNLM"/>
    </source>
</evidence>
<keyword evidence="4" id="KW-1185">Reference proteome</keyword>
<evidence type="ECO:0000313" key="4">
    <source>
        <dbReference type="Proteomes" id="UP000009047"/>
    </source>
</evidence>
<sequence>MNKKFASILLALLAFTLLALAACGGGGGGGGGSSPTETPTLEPTPTPETAFSKADLAGYWRYDAGRFVGTMSFDSAGNPIYVTVDNCSYTTRTVTAYIQSDAYNLRIRAYGFCGDSKQLLKFALTTQPGKTSAVGILDRHYNGDGGQYSRYSCTMVKQ</sequence>
<feature type="signal peptide" evidence="2">
    <location>
        <begin position="1"/>
        <end position="21"/>
    </location>
</feature>
<dbReference type="PROSITE" id="PS51257">
    <property type="entry name" value="PROKAR_LIPOPROTEIN"/>
    <property type="match status" value="1"/>
</dbReference>
<dbReference type="KEGG" id="dbr:Deba_3081"/>
<dbReference type="RefSeq" id="WP_013259871.1">
    <property type="nucleotide sequence ID" value="NC_014365.1"/>
</dbReference>
<gene>
    <name evidence="3" type="ordered locus">Deba_3081</name>
</gene>
<organism evidence="3 4">
    <name type="scientific">Desulfarculus baarsii (strain ATCC 33931 / DSM 2075 / LMG 7858 / VKM B-1802 / 2st14)</name>
    <dbReference type="NCBI Taxonomy" id="644282"/>
    <lineage>
        <taxon>Bacteria</taxon>
        <taxon>Pseudomonadati</taxon>
        <taxon>Thermodesulfobacteriota</taxon>
        <taxon>Desulfarculia</taxon>
        <taxon>Desulfarculales</taxon>
        <taxon>Desulfarculaceae</taxon>
        <taxon>Desulfarculus</taxon>
    </lineage>
</organism>
<feature type="region of interest" description="Disordered" evidence="1">
    <location>
        <begin position="29"/>
        <end position="48"/>
    </location>
</feature>